<dbReference type="GO" id="GO:0035598">
    <property type="term" value="F:tRNA (N(6)-L-threonylcarbamoyladenosine(37)-C(2))-methylthiotransferase activity"/>
    <property type="evidence" value="ECO:0007669"/>
    <property type="project" value="TreeGrafter"/>
</dbReference>
<dbReference type="PANTHER" id="PTHR11918:SF45">
    <property type="entry name" value="THREONYLCARBAMOYLADENOSINE TRNA METHYLTHIOTRANSFERASE"/>
    <property type="match status" value="1"/>
</dbReference>
<name>K2AXY0_9BACT</name>
<feature type="domain" description="Radical SAM core" evidence="2">
    <location>
        <begin position="139"/>
        <end position="375"/>
    </location>
</feature>
<keyword evidence="1" id="KW-0808">Transferase</keyword>
<dbReference type="Pfam" id="PF04055">
    <property type="entry name" value="Radical_SAM"/>
    <property type="match status" value="1"/>
</dbReference>
<dbReference type="InterPro" id="IPR007197">
    <property type="entry name" value="rSAM"/>
</dbReference>
<accession>K2AXY0</accession>
<evidence type="ECO:0000259" key="2">
    <source>
        <dbReference type="PROSITE" id="PS51918"/>
    </source>
</evidence>
<protein>
    <recommendedName>
        <fullName evidence="2">Radical SAM core domain-containing protein</fullName>
    </recommendedName>
</protein>
<dbReference type="InterPro" id="IPR006638">
    <property type="entry name" value="Elp3/MiaA/NifB-like_rSAM"/>
</dbReference>
<reference evidence="3" key="1">
    <citation type="journal article" date="2012" name="Science">
        <title>Fermentation, hydrogen, and sulfur metabolism in multiple uncultivated bacterial phyla.</title>
        <authorList>
            <person name="Wrighton K.C."/>
            <person name="Thomas B.C."/>
            <person name="Sharon I."/>
            <person name="Miller C.S."/>
            <person name="Castelle C.J."/>
            <person name="VerBerkmoes N.C."/>
            <person name="Wilkins M.J."/>
            <person name="Hettich R.L."/>
            <person name="Lipton M.S."/>
            <person name="Williams K.H."/>
            <person name="Long P.E."/>
            <person name="Banfield J.F."/>
        </authorList>
    </citation>
    <scope>NUCLEOTIDE SEQUENCE [LARGE SCALE GENOMIC DNA]</scope>
</reference>
<dbReference type="SFLD" id="SFLDS00029">
    <property type="entry name" value="Radical_SAM"/>
    <property type="match status" value="1"/>
</dbReference>
<proteinExistence type="predicted"/>
<dbReference type="SMART" id="SM00729">
    <property type="entry name" value="Elp3"/>
    <property type="match status" value="1"/>
</dbReference>
<dbReference type="SUPFAM" id="SSF102114">
    <property type="entry name" value="Radical SAM enzymes"/>
    <property type="match status" value="1"/>
</dbReference>
<organism evidence="3">
    <name type="scientific">uncultured bacterium</name>
    <name type="common">gcode 4</name>
    <dbReference type="NCBI Taxonomy" id="1234023"/>
    <lineage>
        <taxon>Bacteria</taxon>
        <taxon>environmental samples</taxon>
    </lineage>
</organism>
<dbReference type="GO" id="GO:0051536">
    <property type="term" value="F:iron-sulfur cluster binding"/>
    <property type="evidence" value="ECO:0007669"/>
    <property type="project" value="InterPro"/>
</dbReference>
<comment type="caution">
    <text evidence="3">The sequence shown here is derived from an EMBL/GenBank/DDBJ whole genome shotgun (WGS) entry which is preliminary data.</text>
</comment>
<dbReference type="EMBL" id="AMFJ01021615">
    <property type="protein sequence ID" value="EKD66587.1"/>
    <property type="molecule type" value="Genomic_DNA"/>
</dbReference>
<dbReference type="PANTHER" id="PTHR11918">
    <property type="entry name" value="RADICAL SAM PROTEINS"/>
    <property type="match status" value="1"/>
</dbReference>
<sequence length="436" mass="51850">MQYKIFWCKTNKYFTEKWLNSEELKNKSWIFVASCVVTDKAKSKWIKFVKDTIKGFENKSDKVYLSWCGPIKKWKLNSDFYKIYPELQEFSDKIELLEEEPEKEINLIDSRVKPENDRVGENLLFRHPECSVAKSKDLFKIFTRKYLVIQNWCDNNCTFCLTIQARWSHISREIEEIIEEINSSSAQEVVLTGINIGAWWASNTKKFEETKLSELLSQILEKTKVPRIRISSLGIEYINDKLLEVFKNPRIYPHFHLSIQSGSDKILKLMWRNYSELTLNETLQKLNILERKDWVLVSLGADIIVGFPGETDDDFQKSLKLIQKYNITKLHAFPFSSHQNHHIIPASKLDNQISDKIKRERMREIMKEAKIVENNFYKKNDWKILKILVEKVSQNSFSGWSENYIPLNKANFKPLKNEQITRWKIFEWRFEYKEAN</sequence>
<dbReference type="AlphaFoldDB" id="K2AXY0"/>
<evidence type="ECO:0000256" key="1">
    <source>
        <dbReference type="ARBA" id="ARBA00022679"/>
    </source>
</evidence>
<dbReference type="Gene3D" id="3.80.30.20">
    <property type="entry name" value="tm_1862 like domain"/>
    <property type="match status" value="1"/>
</dbReference>
<gene>
    <name evidence="3" type="ORF">ACD_49C00029G0015</name>
</gene>
<dbReference type="PROSITE" id="PS51918">
    <property type="entry name" value="RADICAL_SAM"/>
    <property type="match status" value="1"/>
</dbReference>
<dbReference type="SFLD" id="SFLDG01082">
    <property type="entry name" value="B12-binding_domain_containing"/>
    <property type="match status" value="1"/>
</dbReference>
<dbReference type="InterPro" id="IPR058240">
    <property type="entry name" value="rSAM_sf"/>
</dbReference>
<dbReference type="InterPro" id="IPR023404">
    <property type="entry name" value="rSAM_horseshoe"/>
</dbReference>
<evidence type="ECO:0000313" key="3">
    <source>
        <dbReference type="EMBL" id="EKD66587.1"/>
    </source>
</evidence>